<comment type="caution">
    <text evidence="3">The sequence shown here is derived from an EMBL/GenBank/DDBJ whole genome shotgun (WGS) entry which is preliminary data.</text>
</comment>
<evidence type="ECO:0000256" key="1">
    <source>
        <dbReference type="SAM" id="MobiDB-lite"/>
    </source>
</evidence>
<keyword evidence="2" id="KW-0732">Signal</keyword>
<name>A0A1V6UHF2_9EURO</name>
<accession>A0A1V6UHF2</accession>
<reference evidence="4" key="1">
    <citation type="journal article" date="2017" name="Nat. Microbiol.">
        <title>Global analysis of biosynthetic gene clusters reveals vast potential of secondary metabolite production in Penicillium species.</title>
        <authorList>
            <person name="Nielsen J.C."/>
            <person name="Grijseels S."/>
            <person name="Prigent S."/>
            <person name="Ji B."/>
            <person name="Dainat J."/>
            <person name="Nielsen K.F."/>
            <person name="Frisvad J.C."/>
            <person name="Workman M."/>
            <person name="Nielsen J."/>
        </authorList>
    </citation>
    <scope>NUCLEOTIDE SEQUENCE [LARGE SCALE GENOMIC DNA]</scope>
    <source>
        <strain evidence="4">IBT 31321</strain>
    </source>
</reference>
<protein>
    <submittedName>
        <fullName evidence="3">Uncharacterized protein</fullName>
    </submittedName>
</protein>
<feature type="region of interest" description="Disordered" evidence="1">
    <location>
        <begin position="61"/>
        <end position="81"/>
    </location>
</feature>
<evidence type="ECO:0000313" key="4">
    <source>
        <dbReference type="Proteomes" id="UP000191500"/>
    </source>
</evidence>
<evidence type="ECO:0000256" key="2">
    <source>
        <dbReference type="SAM" id="SignalP"/>
    </source>
</evidence>
<dbReference type="AlphaFoldDB" id="A0A1V6UHF2"/>
<proteinExistence type="predicted"/>
<sequence length="185" mass="20271">MSQIISEKSWLSLLLVALVAVSTVNAHPIQQTDEMEKGLEVRSPRLIPDTDEYVRSILQGFGLEGPTPTSTPTPTPTTTPTITVKTELGLENEEPTQITHIVSSSPVSYTHTYGSNQAGYTQTVEPENSNSQPVESEQIGDGLNGGQKINLQDFPVLFQSIYKALEHRLKDMIDSSDEIGLENFV</sequence>
<evidence type="ECO:0000313" key="3">
    <source>
        <dbReference type="EMBL" id="OQE37864.1"/>
    </source>
</evidence>
<feature type="signal peptide" evidence="2">
    <location>
        <begin position="1"/>
        <end position="26"/>
    </location>
</feature>
<organism evidence="3 4">
    <name type="scientific">Penicillium coprophilum</name>
    <dbReference type="NCBI Taxonomy" id="36646"/>
    <lineage>
        <taxon>Eukaryota</taxon>
        <taxon>Fungi</taxon>
        <taxon>Dikarya</taxon>
        <taxon>Ascomycota</taxon>
        <taxon>Pezizomycotina</taxon>
        <taxon>Eurotiomycetes</taxon>
        <taxon>Eurotiomycetidae</taxon>
        <taxon>Eurotiales</taxon>
        <taxon>Aspergillaceae</taxon>
        <taxon>Penicillium</taxon>
    </lineage>
</organism>
<feature type="chain" id="PRO_5012799756" evidence="2">
    <location>
        <begin position="27"/>
        <end position="185"/>
    </location>
</feature>
<dbReference type="EMBL" id="MDDG01000009">
    <property type="protein sequence ID" value="OQE37864.1"/>
    <property type="molecule type" value="Genomic_DNA"/>
</dbReference>
<dbReference type="Proteomes" id="UP000191500">
    <property type="component" value="Unassembled WGS sequence"/>
</dbReference>
<gene>
    <name evidence="3" type="ORF">PENCOP_c009G03630</name>
</gene>
<keyword evidence="4" id="KW-1185">Reference proteome</keyword>